<dbReference type="Proteomes" id="UP000324285">
    <property type="component" value="Chromosome"/>
</dbReference>
<name>A0A856QVH1_9GAMM</name>
<keyword evidence="3" id="KW-1185">Reference proteome</keyword>
<evidence type="ECO:0000313" key="2">
    <source>
        <dbReference type="EMBL" id="QEM83938.2"/>
    </source>
</evidence>
<dbReference type="KEGG" id="hbh:E4T21_05540"/>
<reference evidence="2" key="1">
    <citation type="submission" date="2021-02" db="EMBL/GenBank/DDBJ databases">
        <title>Strain Y2R2, a novel species of the genus Halomonas.</title>
        <authorList>
            <person name="Huang H."/>
        </authorList>
    </citation>
    <scope>NUCLEOTIDE SEQUENCE</scope>
    <source>
        <strain evidence="2">Y2R2</strain>
    </source>
</reference>
<accession>A0A856QVH1</accession>
<evidence type="ECO:0000256" key="1">
    <source>
        <dbReference type="SAM" id="MobiDB-lite"/>
    </source>
</evidence>
<evidence type="ECO:0000313" key="3">
    <source>
        <dbReference type="Proteomes" id="UP000324285"/>
    </source>
</evidence>
<feature type="region of interest" description="Disordered" evidence="1">
    <location>
        <begin position="24"/>
        <end position="71"/>
    </location>
</feature>
<protein>
    <submittedName>
        <fullName evidence="2">Uncharacterized protein</fullName>
    </submittedName>
</protein>
<sequence>MHESRYRILFLALCLVLAGCDGSDREEADNESPLASGDAQEIQENARQTQDSAGQPLDESTEPLPDVSMTDPVTVSLDARLQSDRRMLVAGNTNLPDGTRLSVLVEREASGVHWQERTTVFEGRFEVGPLGPGSGLPDGGYRLRVQTEPSSVQPRSVQQRLGAKGEHLRGSLVQDTPHGLGKVINAGQRILVGQEVRRTSDDVQVQERQ</sequence>
<dbReference type="PROSITE" id="PS51257">
    <property type="entry name" value="PROKAR_LIPOPROTEIN"/>
    <property type="match status" value="1"/>
</dbReference>
<dbReference type="EMBL" id="CP038437">
    <property type="protein sequence ID" value="QEM83938.2"/>
    <property type="molecule type" value="Genomic_DNA"/>
</dbReference>
<gene>
    <name evidence="2" type="ORF">E4T21_05540</name>
</gene>
<dbReference type="AlphaFoldDB" id="A0A856QVH1"/>
<feature type="compositionally biased region" description="Polar residues" evidence="1">
    <location>
        <begin position="42"/>
        <end position="53"/>
    </location>
</feature>
<proteinExistence type="predicted"/>
<dbReference type="RefSeq" id="WP_187775117.1">
    <property type="nucleotide sequence ID" value="NZ_CP038437.2"/>
</dbReference>
<organism evidence="2 3">
    <name type="scientific">Halomonas binhaiensis</name>
    <dbReference type="NCBI Taxonomy" id="2562282"/>
    <lineage>
        <taxon>Bacteria</taxon>
        <taxon>Pseudomonadati</taxon>
        <taxon>Pseudomonadota</taxon>
        <taxon>Gammaproteobacteria</taxon>
        <taxon>Oceanospirillales</taxon>
        <taxon>Halomonadaceae</taxon>
        <taxon>Halomonas</taxon>
    </lineage>
</organism>